<dbReference type="CDD" id="cd10442">
    <property type="entry name" value="GIY-YIG_PLEs"/>
    <property type="match status" value="1"/>
</dbReference>
<reference evidence="2 3" key="1">
    <citation type="submission" date="2024-09" db="EMBL/GenBank/DDBJ databases">
        <title>A chromosome-level genome assembly of Gray's grenadier anchovy, Coilia grayii.</title>
        <authorList>
            <person name="Fu Z."/>
        </authorList>
    </citation>
    <scope>NUCLEOTIDE SEQUENCE [LARGE SCALE GENOMIC DNA]</scope>
    <source>
        <strain evidence="2">G4</strain>
        <tissue evidence="2">Muscle</tissue>
    </source>
</reference>
<gene>
    <name evidence="2" type="ORF">ACEWY4_003845</name>
</gene>
<proteinExistence type="predicted"/>
<dbReference type="Pfam" id="PF26215">
    <property type="entry name" value="HTH_animal"/>
    <property type="match status" value="1"/>
</dbReference>
<dbReference type="InterPro" id="IPR035901">
    <property type="entry name" value="GIY-YIG_endonuc_sf"/>
</dbReference>
<dbReference type="InterPro" id="IPR000477">
    <property type="entry name" value="RT_dom"/>
</dbReference>
<comment type="caution">
    <text evidence="2">The sequence shown here is derived from an EMBL/GenBank/DDBJ whole genome shotgun (WGS) entry which is preliminary data.</text>
</comment>
<keyword evidence="3" id="KW-1185">Reference proteome</keyword>
<dbReference type="PANTHER" id="PTHR21301">
    <property type="entry name" value="REVERSE TRANSCRIPTASE"/>
    <property type="match status" value="1"/>
</dbReference>
<dbReference type="PANTHER" id="PTHR21301:SF12">
    <property type="match status" value="1"/>
</dbReference>
<dbReference type="Proteomes" id="UP001591681">
    <property type="component" value="Unassembled WGS sequence"/>
</dbReference>
<protein>
    <recommendedName>
        <fullName evidence="1">Reverse transcriptase domain-containing protein</fullName>
    </recommendedName>
</protein>
<evidence type="ECO:0000313" key="3">
    <source>
        <dbReference type="Proteomes" id="UP001591681"/>
    </source>
</evidence>
<sequence length="595" mass="68503">MDVFYEKLHGDPTRSFQNRIDGILDDLVHTGDLTKKELQFLKVDNPVIPTFYTLPKIHKNLQHPPGRPIVAGIGSLTALMSTFVDYFIRPLAEAAPSFIKDTGHLLSVIEMANPLLKDEIILVSLDVNALYTSIPHDGGLEALEYFLSKRDNSPNPSINCILELVKLILTCNYFLFQDAWFLQKRGVAMGSPFAPSFANIYMAHFEERYIYTNKRFTPHIALWKRYIDDVFLLWCGDINTLQDFFNYLNNCTDYLSFSMDFDSTRISFLDVWVIREDNTLYTDLFTKPTARNSLLRADSCHPLPLKNSLPYSQFCRVKRICSRESDYERNRSMMESKFRARGYKSSQITSANDKIKNRPRSDLLRLKQKKKEEPAIMFSTCYSKCSEQLKNIINRYWYILKSDINLGDTFKNPPRIVYKRGKNLRDMLVHSDLPPLMKPPKSVLAPIPDGNRKCGSCAQCNYTYKCITYKHPHTGKSIPIKGIITCNTRSVIYLITCPCGKSYVGKTSRELKVRIAEHRSTIQCKNLNYPVAAHFVEAGHSVSALRYIGIEKVSLPRRGGNLARLLSQRENYYIHFLRTLTPFGLNVEFELKCFL</sequence>
<evidence type="ECO:0000313" key="2">
    <source>
        <dbReference type="EMBL" id="KAL2102084.1"/>
    </source>
</evidence>
<dbReference type="InterPro" id="IPR058912">
    <property type="entry name" value="HTH_animal"/>
</dbReference>
<dbReference type="PROSITE" id="PS50878">
    <property type="entry name" value="RT_POL"/>
    <property type="match status" value="1"/>
</dbReference>
<evidence type="ECO:0000259" key="1">
    <source>
        <dbReference type="PROSITE" id="PS50878"/>
    </source>
</evidence>
<feature type="domain" description="Reverse transcriptase" evidence="1">
    <location>
        <begin position="1"/>
        <end position="286"/>
    </location>
</feature>
<organism evidence="2 3">
    <name type="scientific">Coilia grayii</name>
    <name type="common">Gray's grenadier anchovy</name>
    <dbReference type="NCBI Taxonomy" id="363190"/>
    <lineage>
        <taxon>Eukaryota</taxon>
        <taxon>Metazoa</taxon>
        <taxon>Chordata</taxon>
        <taxon>Craniata</taxon>
        <taxon>Vertebrata</taxon>
        <taxon>Euteleostomi</taxon>
        <taxon>Actinopterygii</taxon>
        <taxon>Neopterygii</taxon>
        <taxon>Teleostei</taxon>
        <taxon>Clupei</taxon>
        <taxon>Clupeiformes</taxon>
        <taxon>Clupeoidei</taxon>
        <taxon>Engraulidae</taxon>
        <taxon>Coilinae</taxon>
        <taxon>Coilia</taxon>
    </lineage>
</organism>
<dbReference type="EMBL" id="JBHFQA010000003">
    <property type="protein sequence ID" value="KAL2102084.1"/>
    <property type="molecule type" value="Genomic_DNA"/>
</dbReference>
<dbReference type="Pfam" id="PF00078">
    <property type="entry name" value="RVT_1"/>
    <property type="match status" value="1"/>
</dbReference>
<accession>A0ABD1KSE1</accession>
<dbReference type="AlphaFoldDB" id="A0ABD1KSE1"/>
<dbReference type="Gene3D" id="3.40.1440.10">
    <property type="entry name" value="GIY-YIG endonuclease"/>
    <property type="match status" value="1"/>
</dbReference>
<name>A0ABD1KSE1_9TELE</name>